<dbReference type="PANTHER" id="PTHR10827:SF98">
    <property type="entry name" value="45 KDA CALCIUM-BINDING PROTEIN"/>
    <property type="match status" value="1"/>
</dbReference>
<dbReference type="PROSITE" id="PS00018">
    <property type="entry name" value="EF_HAND_1"/>
    <property type="match status" value="4"/>
</dbReference>
<sequence>MMQRRSTALTLFLAISSCYLAADEKAPKKPAHQPTAQGKASFIQDYDQNKDGIVSQAEFEQVRQQRYSAMDENQDGQVSVDEYVNEYAGRLDKKLDAERTGQIKQTLVRIEALDTNKSKSIGKDEYQASGDKAFAYIDTNKDGVISKADPLPERERKPDAKQPVRARPALVMPTTHSVAGMLDMYDQNGDGKVDKAEYQQQRDAAFARTDLDKNGELSSDEYLNEFVDRLDRQIAKTRSAQLKQAAVRFKALDKDNNQYISAAEFHASGERMFKRWDTDQNQQVTMAEALPVVHTDKNKGTAE</sequence>
<feature type="signal peptide" evidence="4">
    <location>
        <begin position="1"/>
        <end position="21"/>
    </location>
</feature>
<keyword evidence="7" id="KW-1185">Reference proteome</keyword>
<dbReference type="PROSITE" id="PS51257">
    <property type="entry name" value="PROKAR_LIPOPROTEIN"/>
    <property type="match status" value="1"/>
</dbReference>
<feature type="domain" description="EF-hand" evidence="5">
    <location>
        <begin position="240"/>
        <end position="275"/>
    </location>
</feature>
<feature type="chain" id="PRO_5045450093" evidence="4">
    <location>
        <begin position="22"/>
        <end position="303"/>
    </location>
</feature>
<keyword evidence="1" id="KW-0479">Metal-binding</keyword>
<dbReference type="InterPro" id="IPR018247">
    <property type="entry name" value="EF_Hand_1_Ca_BS"/>
</dbReference>
<dbReference type="Pfam" id="PF13202">
    <property type="entry name" value="EF-hand_5"/>
    <property type="match status" value="4"/>
</dbReference>
<dbReference type="Proteomes" id="UP001257909">
    <property type="component" value="Unassembled WGS sequence"/>
</dbReference>
<name>A0ABU1W2V3_9GAMM</name>
<dbReference type="PANTHER" id="PTHR10827">
    <property type="entry name" value="RETICULOCALBIN"/>
    <property type="match status" value="1"/>
</dbReference>
<dbReference type="PROSITE" id="PS50222">
    <property type="entry name" value="EF_HAND_2"/>
    <property type="match status" value="1"/>
</dbReference>
<keyword evidence="2" id="KW-0677">Repeat</keyword>
<feature type="region of interest" description="Disordered" evidence="3">
    <location>
        <begin position="145"/>
        <end position="165"/>
    </location>
</feature>
<comment type="caution">
    <text evidence="6">The sequence shown here is derived from an EMBL/GenBank/DDBJ whole genome shotgun (WGS) entry which is preliminary data.</text>
</comment>
<evidence type="ECO:0000256" key="1">
    <source>
        <dbReference type="ARBA" id="ARBA00022723"/>
    </source>
</evidence>
<evidence type="ECO:0000256" key="3">
    <source>
        <dbReference type="SAM" id="MobiDB-lite"/>
    </source>
</evidence>
<proteinExistence type="predicted"/>
<protein>
    <submittedName>
        <fullName evidence="6">Ca2+-binding EF-hand superfamily protein</fullName>
    </submittedName>
</protein>
<dbReference type="RefSeq" id="WP_310280299.1">
    <property type="nucleotide sequence ID" value="NZ_JAVDWR010000014.1"/>
</dbReference>
<dbReference type="InterPro" id="IPR002048">
    <property type="entry name" value="EF_hand_dom"/>
</dbReference>
<dbReference type="SUPFAM" id="SSF47473">
    <property type="entry name" value="EF-hand"/>
    <property type="match status" value="2"/>
</dbReference>
<dbReference type="EMBL" id="JAVDWR010000014">
    <property type="protein sequence ID" value="MDR7122259.1"/>
    <property type="molecule type" value="Genomic_DNA"/>
</dbReference>
<dbReference type="InterPro" id="IPR011992">
    <property type="entry name" value="EF-hand-dom_pair"/>
</dbReference>
<evidence type="ECO:0000313" key="6">
    <source>
        <dbReference type="EMBL" id="MDR7122259.1"/>
    </source>
</evidence>
<reference evidence="6 7" key="1">
    <citation type="submission" date="2023-07" db="EMBL/GenBank/DDBJ databases">
        <title>Sorghum-associated microbial communities from plants grown in Nebraska, USA.</title>
        <authorList>
            <person name="Schachtman D."/>
        </authorList>
    </citation>
    <scope>NUCLEOTIDE SEQUENCE [LARGE SCALE GENOMIC DNA]</scope>
    <source>
        <strain evidence="6 7">4138</strain>
    </source>
</reference>
<dbReference type="Gene3D" id="1.10.238.10">
    <property type="entry name" value="EF-hand"/>
    <property type="match status" value="4"/>
</dbReference>
<organism evidence="6 7">
    <name type="scientific">Rheinheimera soli</name>
    <dbReference type="NCBI Taxonomy" id="443616"/>
    <lineage>
        <taxon>Bacteria</taxon>
        <taxon>Pseudomonadati</taxon>
        <taxon>Pseudomonadota</taxon>
        <taxon>Gammaproteobacteria</taxon>
        <taxon>Chromatiales</taxon>
        <taxon>Chromatiaceae</taxon>
        <taxon>Rheinheimera</taxon>
    </lineage>
</organism>
<evidence type="ECO:0000256" key="2">
    <source>
        <dbReference type="ARBA" id="ARBA00022737"/>
    </source>
</evidence>
<feature type="compositionally biased region" description="Basic and acidic residues" evidence="3">
    <location>
        <begin position="150"/>
        <end position="162"/>
    </location>
</feature>
<evidence type="ECO:0000256" key="4">
    <source>
        <dbReference type="SAM" id="SignalP"/>
    </source>
</evidence>
<evidence type="ECO:0000259" key="5">
    <source>
        <dbReference type="PROSITE" id="PS50222"/>
    </source>
</evidence>
<gene>
    <name evidence="6" type="ORF">J2W69_003218</name>
</gene>
<keyword evidence="4" id="KW-0732">Signal</keyword>
<accession>A0ABU1W2V3</accession>
<evidence type="ECO:0000313" key="7">
    <source>
        <dbReference type="Proteomes" id="UP001257909"/>
    </source>
</evidence>